<dbReference type="GO" id="GO:0097729">
    <property type="term" value="C:9+2 motile cilium"/>
    <property type="evidence" value="ECO:0007669"/>
    <property type="project" value="TreeGrafter"/>
</dbReference>
<dbReference type="VEuPathDB" id="VectorBase:AMAM003012"/>
<evidence type="ECO:0000313" key="2">
    <source>
        <dbReference type="EnsemblMetazoa" id="AMAM003012-PA"/>
    </source>
</evidence>
<evidence type="ECO:0000313" key="3">
    <source>
        <dbReference type="Proteomes" id="UP000075901"/>
    </source>
</evidence>
<dbReference type="Pfam" id="PF17852">
    <property type="entry name" value="Dynein_AAA_lid"/>
    <property type="match status" value="1"/>
</dbReference>
<dbReference type="PANTHER" id="PTHR10676:SF183">
    <property type="entry name" value="DYNEIN AXONEMAL HEAVY CHAIN 2"/>
    <property type="match status" value="1"/>
</dbReference>
<dbReference type="AlphaFoldDB" id="A0A182SAP4"/>
<dbReference type="Proteomes" id="UP000075901">
    <property type="component" value="Unassembled WGS sequence"/>
</dbReference>
<protein>
    <recommendedName>
        <fullName evidence="1">Dynein heavy chain AAA 5 extension domain-containing protein</fullName>
    </recommendedName>
</protein>
<proteinExistence type="predicted"/>
<dbReference type="GO" id="GO:0051959">
    <property type="term" value="F:dynein light intermediate chain binding"/>
    <property type="evidence" value="ECO:0007669"/>
    <property type="project" value="InterPro"/>
</dbReference>
<dbReference type="GO" id="GO:0030286">
    <property type="term" value="C:dynein complex"/>
    <property type="evidence" value="ECO:0007669"/>
    <property type="project" value="InterPro"/>
</dbReference>
<dbReference type="GO" id="GO:0008569">
    <property type="term" value="F:minus-end-directed microtubule motor activity"/>
    <property type="evidence" value="ECO:0007669"/>
    <property type="project" value="TreeGrafter"/>
</dbReference>
<feature type="domain" description="Dynein heavy chain AAA 5 extension" evidence="1">
    <location>
        <begin position="128"/>
        <end position="255"/>
    </location>
</feature>
<sequence length="286" mass="32857">KSIQPRVFDREWLDNIIQTSLHPPSDSECIGRKCLIFDSVPSSEWIDCVAQLARPGHYMSHDFTQITTNGPDRDVKVIVECVGPLHTMTPSSVSHFALVHISHDDLGWLELVDVWLEQKSQILLREKLHELVTKNMESLLSFRRHECRAIASVCDVSLVRTFCQLCDSLLAPFDMSKVWRPETGEPMLQQWSEALVKVFFFCAVWSIGGSMDDEGTRSKYDLLIREQYPEAGYPLKGNVYQFYVDLPEGTWRPWDTKLQLLPQITAGIVERSENGDSQESSIYRRH</sequence>
<dbReference type="GO" id="GO:0060294">
    <property type="term" value="P:cilium movement involved in cell motility"/>
    <property type="evidence" value="ECO:0007669"/>
    <property type="project" value="TreeGrafter"/>
</dbReference>
<organism evidence="2 3">
    <name type="scientific">Anopheles maculatus</name>
    <dbReference type="NCBI Taxonomy" id="74869"/>
    <lineage>
        <taxon>Eukaryota</taxon>
        <taxon>Metazoa</taxon>
        <taxon>Ecdysozoa</taxon>
        <taxon>Arthropoda</taxon>
        <taxon>Hexapoda</taxon>
        <taxon>Insecta</taxon>
        <taxon>Pterygota</taxon>
        <taxon>Neoptera</taxon>
        <taxon>Endopterygota</taxon>
        <taxon>Diptera</taxon>
        <taxon>Nematocera</taxon>
        <taxon>Culicoidea</taxon>
        <taxon>Culicidae</taxon>
        <taxon>Anophelinae</taxon>
        <taxon>Anopheles</taxon>
        <taxon>Anopheles maculatus group</taxon>
    </lineage>
</organism>
<evidence type="ECO:0000259" key="1">
    <source>
        <dbReference type="Pfam" id="PF17852"/>
    </source>
</evidence>
<dbReference type="GO" id="GO:0045505">
    <property type="term" value="F:dynein intermediate chain binding"/>
    <property type="evidence" value="ECO:0007669"/>
    <property type="project" value="InterPro"/>
</dbReference>
<name>A0A182SAP4_9DIPT</name>
<dbReference type="EnsemblMetazoa" id="AMAM003012-RA">
    <property type="protein sequence ID" value="AMAM003012-PA"/>
    <property type="gene ID" value="AMAM003012"/>
</dbReference>
<dbReference type="InterPro" id="IPR041466">
    <property type="entry name" value="Dynein_AAA5_ext"/>
</dbReference>
<keyword evidence="3" id="KW-1185">Reference proteome</keyword>
<accession>A0A182SAP4</accession>
<dbReference type="PANTHER" id="PTHR10676">
    <property type="entry name" value="DYNEIN HEAVY CHAIN FAMILY PROTEIN"/>
    <property type="match status" value="1"/>
</dbReference>
<dbReference type="GO" id="GO:0005930">
    <property type="term" value="C:axoneme"/>
    <property type="evidence" value="ECO:0007669"/>
    <property type="project" value="TreeGrafter"/>
</dbReference>
<dbReference type="Gene3D" id="1.10.472.130">
    <property type="match status" value="1"/>
</dbReference>
<reference evidence="3" key="1">
    <citation type="submission" date="2013-09" db="EMBL/GenBank/DDBJ databases">
        <title>The Genome Sequence of Anopheles maculatus species B.</title>
        <authorList>
            <consortium name="The Broad Institute Genomics Platform"/>
            <person name="Neafsey D.E."/>
            <person name="Besansky N."/>
            <person name="Howell P."/>
            <person name="Walton C."/>
            <person name="Young S.K."/>
            <person name="Zeng Q."/>
            <person name="Gargeya S."/>
            <person name="Fitzgerald M."/>
            <person name="Haas B."/>
            <person name="Abouelleil A."/>
            <person name="Allen A.W."/>
            <person name="Alvarado L."/>
            <person name="Arachchi H.M."/>
            <person name="Berlin A.M."/>
            <person name="Chapman S.B."/>
            <person name="Gainer-Dewar J."/>
            <person name="Goldberg J."/>
            <person name="Griggs A."/>
            <person name="Gujja S."/>
            <person name="Hansen M."/>
            <person name="Howarth C."/>
            <person name="Imamovic A."/>
            <person name="Ireland A."/>
            <person name="Larimer J."/>
            <person name="McCowan C."/>
            <person name="Murphy C."/>
            <person name="Pearson M."/>
            <person name="Poon T.W."/>
            <person name="Priest M."/>
            <person name="Roberts A."/>
            <person name="Saif S."/>
            <person name="Shea T."/>
            <person name="Sisk P."/>
            <person name="Sykes S."/>
            <person name="Wortman J."/>
            <person name="Nusbaum C."/>
            <person name="Birren B."/>
        </authorList>
    </citation>
    <scope>NUCLEOTIDE SEQUENCE [LARGE SCALE GENOMIC DNA]</scope>
    <source>
        <strain evidence="3">maculatus3</strain>
    </source>
</reference>
<dbReference type="InterPro" id="IPR026983">
    <property type="entry name" value="DHC"/>
</dbReference>
<reference evidence="2" key="2">
    <citation type="submission" date="2020-05" db="UniProtKB">
        <authorList>
            <consortium name="EnsemblMetazoa"/>
        </authorList>
    </citation>
    <scope>IDENTIFICATION</scope>
    <source>
        <strain evidence="2">maculatus3</strain>
    </source>
</reference>